<sequence length="25" mass="2926">MKKRIIGCKTALKKKNVTKLLLFYS</sequence>
<reference evidence="1" key="1">
    <citation type="submission" date="2014-09" db="EMBL/GenBank/DDBJ databases">
        <authorList>
            <person name="Magalhaes I.L.F."/>
            <person name="Oliveira U."/>
            <person name="Santos F.R."/>
            <person name="Vidigal T.H.D.A."/>
            <person name="Brescovit A.D."/>
            <person name="Santos A.J."/>
        </authorList>
    </citation>
    <scope>NUCLEOTIDE SEQUENCE</scope>
    <source>
        <tissue evidence="1">Shoot tissue taken approximately 20 cm above the soil surface</tissue>
    </source>
</reference>
<name>A0A0A9ETN0_ARUDO</name>
<organism evidence="1">
    <name type="scientific">Arundo donax</name>
    <name type="common">Giant reed</name>
    <name type="synonym">Donax arundinaceus</name>
    <dbReference type="NCBI Taxonomy" id="35708"/>
    <lineage>
        <taxon>Eukaryota</taxon>
        <taxon>Viridiplantae</taxon>
        <taxon>Streptophyta</taxon>
        <taxon>Embryophyta</taxon>
        <taxon>Tracheophyta</taxon>
        <taxon>Spermatophyta</taxon>
        <taxon>Magnoliopsida</taxon>
        <taxon>Liliopsida</taxon>
        <taxon>Poales</taxon>
        <taxon>Poaceae</taxon>
        <taxon>PACMAD clade</taxon>
        <taxon>Arundinoideae</taxon>
        <taxon>Arundineae</taxon>
        <taxon>Arundo</taxon>
    </lineage>
</organism>
<protein>
    <submittedName>
        <fullName evidence="1">Uncharacterized protein</fullName>
    </submittedName>
</protein>
<evidence type="ECO:0000313" key="1">
    <source>
        <dbReference type="EMBL" id="JAE01226.1"/>
    </source>
</evidence>
<dbReference type="EMBL" id="GBRH01196670">
    <property type="protein sequence ID" value="JAE01226.1"/>
    <property type="molecule type" value="Transcribed_RNA"/>
</dbReference>
<proteinExistence type="predicted"/>
<dbReference type="AlphaFoldDB" id="A0A0A9ETN0"/>
<reference evidence="1" key="2">
    <citation type="journal article" date="2015" name="Data Brief">
        <title>Shoot transcriptome of the giant reed, Arundo donax.</title>
        <authorList>
            <person name="Barrero R.A."/>
            <person name="Guerrero F.D."/>
            <person name="Moolhuijzen P."/>
            <person name="Goolsby J.A."/>
            <person name="Tidwell J."/>
            <person name="Bellgard S.E."/>
            <person name="Bellgard M.I."/>
        </authorList>
    </citation>
    <scope>NUCLEOTIDE SEQUENCE</scope>
    <source>
        <tissue evidence="1">Shoot tissue taken approximately 20 cm above the soil surface</tissue>
    </source>
</reference>
<accession>A0A0A9ETN0</accession>